<dbReference type="InterPro" id="IPR015947">
    <property type="entry name" value="PUA-like_sf"/>
</dbReference>
<dbReference type="Gene3D" id="2.30.130.30">
    <property type="entry name" value="Hypothetical protein"/>
    <property type="match status" value="1"/>
</dbReference>
<dbReference type="SUPFAM" id="SSF88697">
    <property type="entry name" value="PUA domain-like"/>
    <property type="match status" value="1"/>
</dbReference>
<dbReference type="EMBL" id="LCNH01000001">
    <property type="protein sequence ID" value="KKU51473.1"/>
    <property type="molecule type" value="Genomic_DNA"/>
</dbReference>
<sequence>MKTMDHVAIMKKRWGLLPKILEGKKTVESRWHKSKTAPWNKIKTRDTIYFKNSGEKVITKAIISKVEQLEIHNNKQALKIMNRYSKQDLGTTGISNIVKEYISNKNYAIFVHFNNVELVNPFAIDKSGFGMQSAWLTVENIDRVKV</sequence>
<dbReference type="STRING" id="1619122.UX73_C0001G0005"/>
<protein>
    <recommendedName>
        <fullName evidence="1">ASCH domain-containing protein</fullName>
    </recommendedName>
</protein>
<proteinExistence type="predicted"/>
<dbReference type="AlphaFoldDB" id="A0A0G1TB90"/>
<accession>A0A0G1TB90</accession>
<dbReference type="Pfam" id="PF04266">
    <property type="entry name" value="ASCH"/>
    <property type="match status" value="1"/>
</dbReference>
<evidence type="ECO:0000259" key="1">
    <source>
        <dbReference type="Pfam" id="PF04266"/>
    </source>
</evidence>
<organism evidence="2 3">
    <name type="scientific">candidate division WWE3 bacterium GW2011_GWC1_47_10</name>
    <dbReference type="NCBI Taxonomy" id="1619122"/>
    <lineage>
        <taxon>Bacteria</taxon>
        <taxon>Katanobacteria</taxon>
    </lineage>
</organism>
<evidence type="ECO:0000313" key="2">
    <source>
        <dbReference type="EMBL" id="KKU51473.1"/>
    </source>
</evidence>
<dbReference type="Proteomes" id="UP000034873">
    <property type="component" value="Unassembled WGS sequence"/>
</dbReference>
<evidence type="ECO:0000313" key="3">
    <source>
        <dbReference type="Proteomes" id="UP000034873"/>
    </source>
</evidence>
<dbReference type="InterPro" id="IPR007374">
    <property type="entry name" value="ASCH_domain"/>
</dbReference>
<comment type="caution">
    <text evidence="2">The sequence shown here is derived from an EMBL/GenBank/DDBJ whole genome shotgun (WGS) entry which is preliminary data.</text>
</comment>
<reference evidence="2 3" key="1">
    <citation type="journal article" date="2015" name="Nature">
        <title>rRNA introns, odd ribosomes, and small enigmatic genomes across a large radiation of phyla.</title>
        <authorList>
            <person name="Brown C.T."/>
            <person name="Hug L.A."/>
            <person name="Thomas B.C."/>
            <person name="Sharon I."/>
            <person name="Castelle C.J."/>
            <person name="Singh A."/>
            <person name="Wilkins M.J."/>
            <person name="Williams K.H."/>
            <person name="Banfield J.F."/>
        </authorList>
    </citation>
    <scope>NUCLEOTIDE SEQUENCE [LARGE SCALE GENOMIC DNA]</scope>
</reference>
<gene>
    <name evidence="2" type="ORF">UX73_C0001G0005</name>
</gene>
<feature type="domain" description="ASCH" evidence="1">
    <location>
        <begin position="16"/>
        <end position="116"/>
    </location>
</feature>
<name>A0A0G1TB90_UNCKA</name>